<evidence type="ECO:0000313" key="3">
    <source>
        <dbReference type="Proteomes" id="UP000823399"/>
    </source>
</evidence>
<organism evidence="2 3">
    <name type="scientific">Suillus discolor</name>
    <dbReference type="NCBI Taxonomy" id="1912936"/>
    <lineage>
        <taxon>Eukaryota</taxon>
        <taxon>Fungi</taxon>
        <taxon>Dikarya</taxon>
        <taxon>Basidiomycota</taxon>
        <taxon>Agaricomycotina</taxon>
        <taxon>Agaricomycetes</taxon>
        <taxon>Agaricomycetidae</taxon>
        <taxon>Boletales</taxon>
        <taxon>Suillineae</taxon>
        <taxon>Suillaceae</taxon>
        <taxon>Suillus</taxon>
    </lineage>
</organism>
<sequence>MNVNTLPFMLWYASLSLPLLTSLTGTDLHHLFAVRHRTLNTRTHRQATPRIHTVHRPLHLSQTLSLIAPSSTNPKCTNIFSIPNHIKLYFPALPQLPSHPTVIRLV</sequence>
<reference evidence="2" key="1">
    <citation type="journal article" date="2020" name="New Phytol.">
        <title>Comparative genomics reveals dynamic genome evolution in host specialist ectomycorrhizal fungi.</title>
        <authorList>
            <person name="Lofgren L.A."/>
            <person name="Nguyen N.H."/>
            <person name="Vilgalys R."/>
            <person name="Ruytinx J."/>
            <person name="Liao H.L."/>
            <person name="Branco S."/>
            <person name="Kuo A."/>
            <person name="LaButti K."/>
            <person name="Lipzen A."/>
            <person name="Andreopoulos W."/>
            <person name="Pangilinan J."/>
            <person name="Riley R."/>
            <person name="Hundley H."/>
            <person name="Na H."/>
            <person name="Barry K."/>
            <person name="Grigoriev I.V."/>
            <person name="Stajich J.E."/>
            <person name="Kennedy P.G."/>
        </authorList>
    </citation>
    <scope>NUCLEOTIDE SEQUENCE</scope>
    <source>
        <strain evidence="2">FC423</strain>
    </source>
</reference>
<name>A0A9P7JT61_9AGAM</name>
<dbReference type="GeneID" id="64690957"/>
<evidence type="ECO:0000256" key="1">
    <source>
        <dbReference type="SAM" id="SignalP"/>
    </source>
</evidence>
<evidence type="ECO:0008006" key="4">
    <source>
        <dbReference type="Google" id="ProtNLM"/>
    </source>
</evidence>
<dbReference type="AlphaFoldDB" id="A0A9P7JT61"/>
<keyword evidence="1" id="KW-0732">Signal</keyword>
<protein>
    <recommendedName>
        <fullName evidence="4">Secreted protein</fullName>
    </recommendedName>
</protein>
<evidence type="ECO:0000313" key="2">
    <source>
        <dbReference type="EMBL" id="KAG2106809.1"/>
    </source>
</evidence>
<keyword evidence="3" id="KW-1185">Reference proteome</keyword>
<feature type="signal peptide" evidence="1">
    <location>
        <begin position="1"/>
        <end position="16"/>
    </location>
</feature>
<gene>
    <name evidence="2" type="ORF">F5147DRAFT_225424</name>
</gene>
<comment type="caution">
    <text evidence="2">The sequence shown here is derived from an EMBL/GenBank/DDBJ whole genome shotgun (WGS) entry which is preliminary data.</text>
</comment>
<dbReference type="RefSeq" id="XP_041291837.1">
    <property type="nucleotide sequence ID" value="XM_041428698.1"/>
</dbReference>
<dbReference type="Proteomes" id="UP000823399">
    <property type="component" value="Unassembled WGS sequence"/>
</dbReference>
<proteinExistence type="predicted"/>
<feature type="chain" id="PRO_5040140055" description="Secreted protein" evidence="1">
    <location>
        <begin position="17"/>
        <end position="106"/>
    </location>
</feature>
<accession>A0A9P7JT61</accession>
<dbReference type="EMBL" id="JABBWM010000034">
    <property type="protein sequence ID" value="KAG2106809.1"/>
    <property type="molecule type" value="Genomic_DNA"/>
</dbReference>